<gene>
    <name evidence="3" type="ORF">AMD00_17340</name>
</gene>
<dbReference type="InterPro" id="IPR000387">
    <property type="entry name" value="Tyr_Pase_dom"/>
</dbReference>
<dbReference type="STRING" id="263475.AMD00_17340"/>
<organism evidence="3 4">
    <name type="scientific">Viridibacillus arvi</name>
    <dbReference type="NCBI Taxonomy" id="263475"/>
    <lineage>
        <taxon>Bacteria</taxon>
        <taxon>Bacillati</taxon>
        <taxon>Bacillota</taxon>
        <taxon>Bacilli</taxon>
        <taxon>Bacillales</taxon>
        <taxon>Caryophanaceae</taxon>
        <taxon>Viridibacillus</taxon>
    </lineage>
</organism>
<dbReference type="AlphaFoldDB" id="A0A0M0LG52"/>
<dbReference type="SUPFAM" id="SSF52799">
    <property type="entry name" value="(Phosphotyrosine protein) phosphatases II"/>
    <property type="match status" value="1"/>
</dbReference>
<sequence length="140" mass="15398">MVEKKYQALLGDRIFFGGAADAEEAVMNEKIDVVIDLRVKEPEKVTYNRVHAPIAEEAERIEASIQHAVDEVLSAYQDGKRVFFHCGGGGGRAGTVAVGTLIELGQASTIEAAEQKAKAIREKVNVREPMRKALQNIYEK</sequence>
<comment type="caution">
    <text evidence="3">The sequence shown here is derived from an EMBL/GenBank/DDBJ whole genome shotgun (WGS) entry which is preliminary data.</text>
</comment>
<name>A0A0M0LG52_9BACL</name>
<evidence type="ECO:0000259" key="2">
    <source>
        <dbReference type="PROSITE" id="PS50056"/>
    </source>
</evidence>
<evidence type="ECO:0000313" key="3">
    <source>
        <dbReference type="EMBL" id="KOO50055.1"/>
    </source>
</evidence>
<dbReference type="OrthoDB" id="2081133at2"/>
<dbReference type="InterPro" id="IPR057023">
    <property type="entry name" value="PTP-SAK"/>
</dbReference>
<dbReference type="EMBL" id="LILB01000005">
    <property type="protein sequence ID" value="KOO50055.1"/>
    <property type="molecule type" value="Genomic_DNA"/>
</dbReference>
<keyword evidence="1" id="KW-0378">Hydrolase</keyword>
<dbReference type="RefSeq" id="WP_053418235.1">
    <property type="nucleotide sequence ID" value="NZ_LILB01000005.1"/>
</dbReference>
<proteinExistence type="predicted"/>
<keyword evidence="4" id="KW-1185">Reference proteome</keyword>
<dbReference type="Pfam" id="PF22784">
    <property type="entry name" value="PTP-SAK"/>
    <property type="match status" value="1"/>
</dbReference>
<dbReference type="PROSITE" id="PS50056">
    <property type="entry name" value="TYR_PHOSPHATASE_2"/>
    <property type="match status" value="1"/>
</dbReference>
<dbReference type="GeneID" id="301137858"/>
<evidence type="ECO:0000256" key="1">
    <source>
        <dbReference type="ARBA" id="ARBA00022801"/>
    </source>
</evidence>
<dbReference type="Proteomes" id="UP000036867">
    <property type="component" value="Unassembled WGS sequence"/>
</dbReference>
<dbReference type="InterPro" id="IPR029021">
    <property type="entry name" value="Prot-tyrosine_phosphatase-like"/>
</dbReference>
<reference evidence="4" key="1">
    <citation type="submission" date="2015-08" db="EMBL/GenBank/DDBJ databases">
        <title>Fjat-10028 dsm 16317.</title>
        <authorList>
            <person name="Liu B."/>
            <person name="Wang J."/>
            <person name="Zhu Y."/>
            <person name="Liu G."/>
            <person name="Chen Q."/>
            <person name="Chen Z."/>
            <person name="Lan J."/>
            <person name="Che J."/>
            <person name="Ge C."/>
            <person name="Shi H."/>
            <person name="Pan Z."/>
            <person name="Liu X."/>
        </authorList>
    </citation>
    <scope>NUCLEOTIDE SEQUENCE [LARGE SCALE GENOMIC DNA]</scope>
    <source>
        <strain evidence="4">DSM 16317</strain>
    </source>
</reference>
<evidence type="ECO:0000313" key="4">
    <source>
        <dbReference type="Proteomes" id="UP000036867"/>
    </source>
</evidence>
<dbReference type="Gene3D" id="3.90.190.10">
    <property type="entry name" value="Protein tyrosine phosphatase superfamily"/>
    <property type="match status" value="1"/>
</dbReference>
<dbReference type="GO" id="GO:0016791">
    <property type="term" value="F:phosphatase activity"/>
    <property type="evidence" value="ECO:0007669"/>
    <property type="project" value="UniProtKB-ARBA"/>
</dbReference>
<feature type="domain" description="Tyrosine specific protein phosphatases" evidence="2">
    <location>
        <begin position="63"/>
        <end position="121"/>
    </location>
</feature>
<protein>
    <submittedName>
        <fullName evidence="3">Protein tyrosine phosphatase</fullName>
    </submittedName>
</protein>
<accession>A0A0M0LG52</accession>